<protein>
    <submittedName>
        <fullName evidence="1">Uncharacterized protein</fullName>
    </submittedName>
</protein>
<gene>
    <name evidence="1" type="ORF">PILCRDRAFT_609923</name>
</gene>
<proteinExistence type="predicted"/>
<dbReference type="Proteomes" id="UP000054166">
    <property type="component" value="Unassembled WGS sequence"/>
</dbReference>
<dbReference type="AlphaFoldDB" id="A0A0C3FDG9"/>
<evidence type="ECO:0000313" key="2">
    <source>
        <dbReference type="Proteomes" id="UP000054166"/>
    </source>
</evidence>
<evidence type="ECO:0000313" key="1">
    <source>
        <dbReference type="EMBL" id="KIM77809.1"/>
    </source>
</evidence>
<reference evidence="1 2" key="1">
    <citation type="submission" date="2014-04" db="EMBL/GenBank/DDBJ databases">
        <authorList>
            <consortium name="DOE Joint Genome Institute"/>
            <person name="Kuo A."/>
            <person name="Tarkka M."/>
            <person name="Buscot F."/>
            <person name="Kohler A."/>
            <person name="Nagy L.G."/>
            <person name="Floudas D."/>
            <person name="Copeland A."/>
            <person name="Barry K.W."/>
            <person name="Cichocki N."/>
            <person name="Veneault-Fourrey C."/>
            <person name="LaButti K."/>
            <person name="Lindquist E.A."/>
            <person name="Lipzen A."/>
            <person name="Lundell T."/>
            <person name="Morin E."/>
            <person name="Murat C."/>
            <person name="Sun H."/>
            <person name="Tunlid A."/>
            <person name="Henrissat B."/>
            <person name="Grigoriev I.V."/>
            <person name="Hibbett D.S."/>
            <person name="Martin F."/>
            <person name="Nordberg H.P."/>
            <person name="Cantor M.N."/>
            <person name="Hua S.X."/>
        </authorList>
    </citation>
    <scope>NUCLEOTIDE SEQUENCE [LARGE SCALE GENOMIC DNA]</scope>
    <source>
        <strain evidence="1 2">F 1598</strain>
    </source>
</reference>
<sequence length="129" mass="14517">MSCCVKANTPKSILEYSFRVVLRNFIAFMSRLSSAVQNLIDGTHILLDGISNSVIKIEDRRGALAIPVEILYKITAYLIHQSDVLLASRFQCLASELHLAYFHLTASHYDYNSIFQYDLAQSDLNTLAS</sequence>
<dbReference type="InParanoid" id="A0A0C3FDG9"/>
<reference evidence="2" key="2">
    <citation type="submission" date="2015-01" db="EMBL/GenBank/DDBJ databases">
        <title>Evolutionary Origins and Diversification of the Mycorrhizal Mutualists.</title>
        <authorList>
            <consortium name="DOE Joint Genome Institute"/>
            <consortium name="Mycorrhizal Genomics Consortium"/>
            <person name="Kohler A."/>
            <person name="Kuo A."/>
            <person name="Nagy L.G."/>
            <person name="Floudas D."/>
            <person name="Copeland A."/>
            <person name="Barry K.W."/>
            <person name="Cichocki N."/>
            <person name="Veneault-Fourrey C."/>
            <person name="LaButti K."/>
            <person name="Lindquist E.A."/>
            <person name="Lipzen A."/>
            <person name="Lundell T."/>
            <person name="Morin E."/>
            <person name="Murat C."/>
            <person name="Riley R."/>
            <person name="Ohm R."/>
            <person name="Sun H."/>
            <person name="Tunlid A."/>
            <person name="Henrissat B."/>
            <person name="Grigoriev I.V."/>
            <person name="Hibbett D.S."/>
            <person name="Martin F."/>
        </authorList>
    </citation>
    <scope>NUCLEOTIDE SEQUENCE [LARGE SCALE GENOMIC DNA]</scope>
    <source>
        <strain evidence="2">F 1598</strain>
    </source>
</reference>
<name>A0A0C3FDG9_PILCF</name>
<keyword evidence="2" id="KW-1185">Reference proteome</keyword>
<dbReference type="HOGENOM" id="CLU_1949641_0_0_1"/>
<dbReference type="EMBL" id="KN833021">
    <property type="protein sequence ID" value="KIM77809.1"/>
    <property type="molecule type" value="Genomic_DNA"/>
</dbReference>
<organism evidence="1 2">
    <name type="scientific">Piloderma croceum (strain F 1598)</name>
    <dbReference type="NCBI Taxonomy" id="765440"/>
    <lineage>
        <taxon>Eukaryota</taxon>
        <taxon>Fungi</taxon>
        <taxon>Dikarya</taxon>
        <taxon>Basidiomycota</taxon>
        <taxon>Agaricomycotina</taxon>
        <taxon>Agaricomycetes</taxon>
        <taxon>Agaricomycetidae</taxon>
        <taxon>Atheliales</taxon>
        <taxon>Atheliaceae</taxon>
        <taxon>Piloderma</taxon>
    </lineage>
</organism>
<accession>A0A0C3FDG9</accession>